<proteinExistence type="predicted"/>
<dbReference type="SMART" id="SM00312">
    <property type="entry name" value="PX"/>
    <property type="match status" value="1"/>
</dbReference>
<dbReference type="GO" id="GO:0005769">
    <property type="term" value="C:early endosome"/>
    <property type="evidence" value="ECO:0007669"/>
    <property type="project" value="TreeGrafter"/>
</dbReference>
<dbReference type="SUPFAM" id="SSF56112">
    <property type="entry name" value="Protein kinase-like (PK-like)"/>
    <property type="match status" value="1"/>
</dbReference>
<dbReference type="GO" id="GO:0043271">
    <property type="term" value="P:negative regulation of monoatomic ion transport"/>
    <property type="evidence" value="ECO:0007669"/>
    <property type="project" value="TreeGrafter"/>
</dbReference>
<dbReference type="InterPro" id="IPR011009">
    <property type="entry name" value="Kinase-like_dom_sf"/>
</dbReference>
<dbReference type="Pfam" id="PF00787">
    <property type="entry name" value="PX"/>
    <property type="match status" value="1"/>
</dbReference>
<evidence type="ECO:0000313" key="5">
    <source>
        <dbReference type="Proteomes" id="UP000593567"/>
    </source>
</evidence>
<dbReference type="EMBL" id="VXIV02000121">
    <property type="protein sequence ID" value="KAF6040611.1"/>
    <property type="molecule type" value="Genomic_DNA"/>
</dbReference>
<dbReference type="GO" id="GO:0035091">
    <property type="term" value="F:phosphatidylinositol binding"/>
    <property type="evidence" value="ECO:0007669"/>
    <property type="project" value="InterPro"/>
</dbReference>
<dbReference type="PANTHER" id="PTHR22999:SF40">
    <property type="entry name" value="PX DOMAIN-CONTAINING PROTEIN KINASE-LIKE PROTEIN"/>
    <property type="match status" value="1"/>
</dbReference>
<keyword evidence="2" id="KW-0963">Cytoplasm</keyword>
<comment type="subcellular location">
    <subcellularLocation>
        <location evidence="1">Cytoplasm</location>
    </subcellularLocation>
</comment>
<dbReference type="InterPro" id="IPR001683">
    <property type="entry name" value="PX_dom"/>
</dbReference>
<name>A0A7J7KQZ9_BUGNE</name>
<dbReference type="Gene3D" id="3.30.1520.10">
    <property type="entry name" value="Phox-like domain"/>
    <property type="match status" value="1"/>
</dbReference>
<sequence>MSHNIFDDTVPLFCNIESTQVTGDHIEYRIKVQRGHSAEETWQLFRRYTDFTTLDNGLKQSGVSLSLPPKKMFGNTSREFIAERQQKLQAYLNQVLANWLLANSIYTKQFLYDNYYQQNFSELALQHISMLLRSEPSWEVVEPLPEIGGRIRKSCFLAKNKTIQKKRFVLTWLPVGPYSPIEEKERTTLVKVLETFQHPYLLPIVYSACSSAGALVIRPYMENGSLKDQIYKAKPKSHYLKKYGNPKTFLPIPCLT</sequence>
<dbReference type="GO" id="GO:0005770">
    <property type="term" value="C:late endosome"/>
    <property type="evidence" value="ECO:0007669"/>
    <property type="project" value="TreeGrafter"/>
</dbReference>
<dbReference type="PROSITE" id="PS50195">
    <property type="entry name" value="PX"/>
    <property type="match status" value="1"/>
</dbReference>
<evidence type="ECO:0000313" key="4">
    <source>
        <dbReference type="EMBL" id="KAF6040611.1"/>
    </source>
</evidence>
<reference evidence="4" key="1">
    <citation type="submission" date="2020-06" db="EMBL/GenBank/DDBJ databases">
        <title>Draft genome of Bugula neritina, a colonial animal packing powerful symbionts and potential medicines.</title>
        <authorList>
            <person name="Rayko M."/>
        </authorList>
    </citation>
    <scope>NUCLEOTIDE SEQUENCE [LARGE SCALE GENOMIC DNA]</scope>
    <source>
        <strain evidence="4">Kwan_BN1</strain>
    </source>
</reference>
<dbReference type="AlphaFoldDB" id="A0A7J7KQZ9"/>
<organism evidence="4 5">
    <name type="scientific">Bugula neritina</name>
    <name type="common">Brown bryozoan</name>
    <name type="synonym">Sertularia neritina</name>
    <dbReference type="NCBI Taxonomy" id="10212"/>
    <lineage>
        <taxon>Eukaryota</taxon>
        <taxon>Metazoa</taxon>
        <taxon>Spiralia</taxon>
        <taxon>Lophotrochozoa</taxon>
        <taxon>Bryozoa</taxon>
        <taxon>Gymnolaemata</taxon>
        <taxon>Cheilostomatida</taxon>
        <taxon>Flustrina</taxon>
        <taxon>Buguloidea</taxon>
        <taxon>Bugulidae</taxon>
        <taxon>Bugula</taxon>
    </lineage>
</organism>
<dbReference type="GO" id="GO:0045022">
    <property type="term" value="P:early endosome to late endosome transport"/>
    <property type="evidence" value="ECO:0007669"/>
    <property type="project" value="TreeGrafter"/>
</dbReference>
<dbReference type="InterPro" id="IPR051837">
    <property type="entry name" value="SortingNexin/PXDomain-PKLike"/>
</dbReference>
<gene>
    <name evidence="4" type="ORF">EB796_001089</name>
</gene>
<accession>A0A7J7KQZ9</accession>
<dbReference type="PANTHER" id="PTHR22999">
    <property type="entry name" value="PX SERINE/THREONINE KINASE PXK"/>
    <property type="match status" value="1"/>
</dbReference>
<feature type="domain" description="PX" evidence="3">
    <location>
        <begin position="6"/>
        <end position="118"/>
    </location>
</feature>
<protein>
    <submittedName>
        <fullName evidence="4">PXK</fullName>
    </submittedName>
</protein>
<dbReference type="OrthoDB" id="41200at2759"/>
<evidence type="ECO:0000256" key="2">
    <source>
        <dbReference type="ARBA" id="ARBA00022490"/>
    </source>
</evidence>
<dbReference type="GO" id="GO:0008333">
    <property type="term" value="P:endosome to lysosome transport"/>
    <property type="evidence" value="ECO:0007669"/>
    <property type="project" value="TreeGrafter"/>
</dbReference>
<dbReference type="GO" id="GO:0006622">
    <property type="term" value="P:protein targeting to lysosome"/>
    <property type="evidence" value="ECO:0007669"/>
    <property type="project" value="TreeGrafter"/>
</dbReference>
<comment type="caution">
    <text evidence="4">The sequence shown here is derived from an EMBL/GenBank/DDBJ whole genome shotgun (WGS) entry which is preliminary data.</text>
</comment>
<dbReference type="GO" id="GO:0005886">
    <property type="term" value="C:plasma membrane"/>
    <property type="evidence" value="ECO:0007669"/>
    <property type="project" value="TreeGrafter"/>
</dbReference>
<dbReference type="InterPro" id="IPR036871">
    <property type="entry name" value="PX_dom_sf"/>
</dbReference>
<keyword evidence="5" id="KW-1185">Reference proteome</keyword>
<evidence type="ECO:0000259" key="3">
    <source>
        <dbReference type="PROSITE" id="PS50195"/>
    </source>
</evidence>
<dbReference type="Proteomes" id="UP000593567">
    <property type="component" value="Unassembled WGS sequence"/>
</dbReference>
<evidence type="ECO:0000256" key="1">
    <source>
        <dbReference type="ARBA" id="ARBA00004496"/>
    </source>
</evidence>
<dbReference type="SUPFAM" id="SSF64268">
    <property type="entry name" value="PX domain"/>
    <property type="match status" value="1"/>
</dbReference>